<organism evidence="2 3">
    <name type="scientific">Phanerochaete sordida</name>
    <dbReference type="NCBI Taxonomy" id="48140"/>
    <lineage>
        <taxon>Eukaryota</taxon>
        <taxon>Fungi</taxon>
        <taxon>Dikarya</taxon>
        <taxon>Basidiomycota</taxon>
        <taxon>Agaricomycotina</taxon>
        <taxon>Agaricomycetes</taxon>
        <taxon>Polyporales</taxon>
        <taxon>Phanerochaetaceae</taxon>
        <taxon>Phanerochaete</taxon>
    </lineage>
</organism>
<sequence length="119" mass="13259">MPLRRTTAFSDLPGPAAGEAMSPGSTLGTARTDLKQDAAFIICEKEKRKPIEMDTKHLLLACFTVEYGWDCLCCTRARRTVTVISPSILAFCGRVPWEESRILATQERIRILSSCIQCH</sequence>
<dbReference type="AlphaFoldDB" id="A0A9P3LLK1"/>
<proteinExistence type="predicted"/>
<keyword evidence="3" id="KW-1185">Reference proteome</keyword>
<comment type="caution">
    <text evidence="2">The sequence shown here is derived from an EMBL/GenBank/DDBJ whole genome shotgun (WGS) entry which is preliminary data.</text>
</comment>
<dbReference type="Proteomes" id="UP000703269">
    <property type="component" value="Unassembled WGS sequence"/>
</dbReference>
<dbReference type="EMBL" id="BPQB01000087">
    <property type="protein sequence ID" value="GJE98397.1"/>
    <property type="molecule type" value="Genomic_DNA"/>
</dbReference>
<evidence type="ECO:0000313" key="2">
    <source>
        <dbReference type="EMBL" id="GJE98397.1"/>
    </source>
</evidence>
<name>A0A9P3LLK1_9APHY</name>
<protein>
    <submittedName>
        <fullName evidence="2">Uncharacterized protein</fullName>
    </submittedName>
</protein>
<feature type="region of interest" description="Disordered" evidence="1">
    <location>
        <begin position="1"/>
        <end position="28"/>
    </location>
</feature>
<evidence type="ECO:0000313" key="3">
    <source>
        <dbReference type="Proteomes" id="UP000703269"/>
    </source>
</evidence>
<reference evidence="2 3" key="1">
    <citation type="submission" date="2021-08" db="EMBL/GenBank/DDBJ databases">
        <title>Draft Genome Sequence of Phanerochaete sordida strain YK-624.</title>
        <authorList>
            <person name="Mori T."/>
            <person name="Dohra H."/>
            <person name="Suzuki T."/>
            <person name="Kawagishi H."/>
            <person name="Hirai H."/>
        </authorList>
    </citation>
    <scope>NUCLEOTIDE SEQUENCE [LARGE SCALE GENOMIC DNA]</scope>
    <source>
        <strain evidence="2 3">YK-624</strain>
    </source>
</reference>
<accession>A0A9P3LLK1</accession>
<evidence type="ECO:0000256" key="1">
    <source>
        <dbReference type="SAM" id="MobiDB-lite"/>
    </source>
</evidence>
<gene>
    <name evidence="2" type="ORF">PsYK624_146260</name>
</gene>